<protein>
    <submittedName>
        <fullName evidence="6">Phage integrase</fullName>
    </submittedName>
</protein>
<evidence type="ECO:0000256" key="1">
    <source>
        <dbReference type="ARBA" id="ARBA00008857"/>
    </source>
</evidence>
<dbReference type="InterPro" id="IPR010998">
    <property type="entry name" value="Integrase_recombinase_N"/>
</dbReference>
<feature type="domain" description="Tyr recombinase" evidence="5">
    <location>
        <begin position="185"/>
        <end position="374"/>
    </location>
</feature>
<comment type="caution">
    <text evidence="6">The sequence shown here is derived from an EMBL/GenBank/DDBJ whole genome shotgun (WGS) entry which is preliminary data.</text>
</comment>
<dbReference type="PROSITE" id="PS51898">
    <property type="entry name" value="TYR_RECOMBINASE"/>
    <property type="match status" value="1"/>
</dbReference>
<dbReference type="PANTHER" id="PTHR30629:SF2">
    <property type="entry name" value="PROPHAGE INTEGRASE INTS-RELATED"/>
    <property type="match status" value="1"/>
</dbReference>
<dbReference type="InterPro" id="IPR013762">
    <property type="entry name" value="Integrase-like_cat_sf"/>
</dbReference>
<dbReference type="InterPro" id="IPR050808">
    <property type="entry name" value="Phage_Integrase"/>
</dbReference>
<dbReference type="Gene3D" id="1.10.443.10">
    <property type="entry name" value="Intergrase catalytic core"/>
    <property type="match status" value="1"/>
</dbReference>
<name>A0ABM8R9G3_9BACT</name>
<keyword evidence="7" id="KW-1185">Reference proteome</keyword>
<evidence type="ECO:0000313" key="7">
    <source>
        <dbReference type="Proteomes" id="UP000675880"/>
    </source>
</evidence>
<proteinExistence type="inferred from homology"/>
<keyword evidence="2" id="KW-0229">DNA integration</keyword>
<evidence type="ECO:0000259" key="5">
    <source>
        <dbReference type="PROSITE" id="PS51898"/>
    </source>
</evidence>
<dbReference type="EMBL" id="CAJNBJ010000005">
    <property type="protein sequence ID" value="CAE6740630.1"/>
    <property type="molecule type" value="Genomic_DNA"/>
</dbReference>
<comment type="similarity">
    <text evidence="1">Belongs to the 'phage' integrase family.</text>
</comment>
<dbReference type="InterPro" id="IPR002104">
    <property type="entry name" value="Integrase_catalytic"/>
</dbReference>
<evidence type="ECO:0000256" key="2">
    <source>
        <dbReference type="ARBA" id="ARBA00022908"/>
    </source>
</evidence>
<dbReference type="SUPFAM" id="SSF56349">
    <property type="entry name" value="DNA breaking-rejoining enzymes"/>
    <property type="match status" value="1"/>
</dbReference>
<dbReference type="Gene3D" id="1.10.150.130">
    <property type="match status" value="1"/>
</dbReference>
<dbReference type="InterPro" id="IPR011010">
    <property type="entry name" value="DNA_brk_join_enz"/>
</dbReference>
<evidence type="ECO:0000256" key="4">
    <source>
        <dbReference type="ARBA" id="ARBA00023172"/>
    </source>
</evidence>
<dbReference type="RefSeq" id="WP_213042012.1">
    <property type="nucleotide sequence ID" value="NZ_CAJNBJ010000005.1"/>
</dbReference>
<dbReference type="Proteomes" id="UP000675880">
    <property type="component" value="Unassembled WGS sequence"/>
</dbReference>
<dbReference type="Pfam" id="PF00589">
    <property type="entry name" value="Phage_integrase"/>
    <property type="match status" value="1"/>
</dbReference>
<keyword evidence="4" id="KW-0233">DNA recombination</keyword>
<sequence>MATTVTIDKGCLYRRKDRPTIYVKFTPRKGAKPIQLSTGKTNMIAAAAAAQVLLDKYQGKTPGQVKGQKLTIADFCRLPDKKDCDDRGGQFWQYLVGNRAGNTRNRHRDILKNQIIPTFGKSRFDDVEPEEIETWKQRRLALVKRSTVLKELHCLSAVFRVARKVYRYTSQNPVADIEKPTVPKRKQQIPTAEEMRAFLDAAALLKPYAYASLLTVYQGGLRIDEARHLEPCDVDEEEEVLRIRVKKGWSPKDQEDRDIPLVEPMRTVLLTLKHQNPHARWLLPRGDTRTYKCERCGGPETHIGNLRSAILSLATAAGISKRMTHHILRHCNSTHNRQLGAKDYEVMELLGQQSTKIHTIYTHAEWQHIVEATQRLGASIGGAGLSAWLSARPQEAEKSNRSRT</sequence>
<keyword evidence="3" id="KW-0238">DNA-binding</keyword>
<evidence type="ECO:0000313" key="6">
    <source>
        <dbReference type="EMBL" id="CAE6740630.1"/>
    </source>
</evidence>
<dbReference type="PANTHER" id="PTHR30629">
    <property type="entry name" value="PROPHAGE INTEGRASE"/>
    <property type="match status" value="1"/>
</dbReference>
<gene>
    <name evidence="6" type="ORF">NSPZN2_130073</name>
</gene>
<organism evidence="6 7">
    <name type="scientific">Nitrospira defluvii</name>
    <dbReference type="NCBI Taxonomy" id="330214"/>
    <lineage>
        <taxon>Bacteria</taxon>
        <taxon>Pseudomonadati</taxon>
        <taxon>Nitrospirota</taxon>
        <taxon>Nitrospiria</taxon>
        <taxon>Nitrospirales</taxon>
        <taxon>Nitrospiraceae</taxon>
        <taxon>Nitrospira</taxon>
    </lineage>
</organism>
<evidence type="ECO:0000256" key="3">
    <source>
        <dbReference type="ARBA" id="ARBA00023125"/>
    </source>
</evidence>
<reference evidence="6 7" key="1">
    <citation type="submission" date="2021-02" db="EMBL/GenBank/DDBJ databases">
        <authorList>
            <person name="Han P."/>
        </authorList>
    </citation>
    <scope>NUCLEOTIDE SEQUENCE [LARGE SCALE GENOMIC DNA]</scope>
    <source>
        <strain evidence="6">Candidatus Nitrospira sp. ZN2</strain>
    </source>
</reference>
<accession>A0ABM8R9G3</accession>